<dbReference type="Proteomes" id="UP001521184">
    <property type="component" value="Unassembled WGS sequence"/>
</dbReference>
<accession>A0ABR3TLE1</accession>
<organism evidence="3 4">
    <name type="scientific">Diplodia intermedia</name>
    <dbReference type="NCBI Taxonomy" id="856260"/>
    <lineage>
        <taxon>Eukaryota</taxon>
        <taxon>Fungi</taxon>
        <taxon>Dikarya</taxon>
        <taxon>Ascomycota</taxon>
        <taxon>Pezizomycotina</taxon>
        <taxon>Dothideomycetes</taxon>
        <taxon>Dothideomycetes incertae sedis</taxon>
        <taxon>Botryosphaeriales</taxon>
        <taxon>Botryosphaeriaceae</taxon>
        <taxon>Diplodia</taxon>
    </lineage>
</organism>
<feature type="transmembrane region" description="Helical" evidence="2">
    <location>
        <begin position="93"/>
        <end position="114"/>
    </location>
</feature>
<sequence>MADGHHVADMSSNVSDHSHHQDDGHHHHHDDGPSRPSGPDYSLDPAGNALPGLNSPESNRRWRRNGNESDEDGGDAEEQPLLTRRSRRVYSPAPILAIVVLVLIVAVMGIVVVVSKSRDGYTGAGRAFD</sequence>
<evidence type="ECO:0000256" key="1">
    <source>
        <dbReference type="SAM" id="MobiDB-lite"/>
    </source>
</evidence>
<evidence type="ECO:0000256" key="2">
    <source>
        <dbReference type="SAM" id="Phobius"/>
    </source>
</evidence>
<name>A0ABR3TLE1_9PEZI</name>
<keyword evidence="2" id="KW-0472">Membrane</keyword>
<dbReference type="EMBL" id="JAKEKT020000051">
    <property type="protein sequence ID" value="KAL1640357.1"/>
    <property type="molecule type" value="Genomic_DNA"/>
</dbReference>
<keyword evidence="4" id="KW-1185">Reference proteome</keyword>
<keyword evidence="2" id="KW-1133">Transmembrane helix</keyword>
<gene>
    <name evidence="3" type="ORF">SLS58_007030</name>
</gene>
<protein>
    <submittedName>
        <fullName evidence="3">Uncharacterized protein</fullName>
    </submittedName>
</protein>
<evidence type="ECO:0000313" key="3">
    <source>
        <dbReference type="EMBL" id="KAL1640357.1"/>
    </source>
</evidence>
<feature type="region of interest" description="Disordered" evidence="1">
    <location>
        <begin position="1"/>
        <end position="87"/>
    </location>
</feature>
<comment type="caution">
    <text evidence="3">The sequence shown here is derived from an EMBL/GenBank/DDBJ whole genome shotgun (WGS) entry which is preliminary data.</text>
</comment>
<evidence type="ECO:0000313" key="4">
    <source>
        <dbReference type="Proteomes" id="UP001521184"/>
    </source>
</evidence>
<reference evidence="3 4" key="1">
    <citation type="journal article" date="2023" name="Plant Dis.">
        <title>First Report of Diplodia intermedia Causing Canker and Dieback Diseases on Apple Trees in Canada.</title>
        <authorList>
            <person name="Ellouze W."/>
            <person name="Ilyukhin E."/>
            <person name="Sulman M."/>
            <person name="Ali S."/>
        </authorList>
    </citation>
    <scope>NUCLEOTIDE SEQUENCE [LARGE SCALE GENOMIC DNA]</scope>
    <source>
        <strain evidence="3 4">M45-28</strain>
    </source>
</reference>
<feature type="compositionally biased region" description="Acidic residues" evidence="1">
    <location>
        <begin position="68"/>
        <end position="78"/>
    </location>
</feature>
<keyword evidence="2" id="KW-0812">Transmembrane</keyword>
<feature type="compositionally biased region" description="Basic and acidic residues" evidence="1">
    <location>
        <begin position="16"/>
        <end position="33"/>
    </location>
</feature>
<proteinExistence type="predicted"/>